<reference evidence="5 6" key="1">
    <citation type="submission" date="2024-04" db="EMBL/GenBank/DDBJ databases">
        <title>Marinobacter sp. SBY-1.</title>
        <authorList>
            <person name="Pan C."/>
        </authorList>
    </citation>
    <scope>NUCLEOTIDE SEQUENCE [LARGE SCALE GENOMIC DNA]</scope>
    <source>
        <strain evidence="5 6">SBY-1</strain>
    </source>
</reference>
<dbReference type="SUPFAM" id="SSF46785">
    <property type="entry name" value="Winged helix' DNA-binding domain"/>
    <property type="match status" value="1"/>
</dbReference>
<evidence type="ECO:0000259" key="4">
    <source>
        <dbReference type="Pfam" id="PF00891"/>
    </source>
</evidence>
<dbReference type="Proteomes" id="UP001445268">
    <property type="component" value="Chromosome"/>
</dbReference>
<evidence type="ECO:0000256" key="1">
    <source>
        <dbReference type="ARBA" id="ARBA00022603"/>
    </source>
</evidence>
<dbReference type="PANTHER" id="PTHR43712:SF2">
    <property type="entry name" value="O-METHYLTRANSFERASE CICE"/>
    <property type="match status" value="1"/>
</dbReference>
<evidence type="ECO:0000313" key="6">
    <source>
        <dbReference type="Proteomes" id="UP001445268"/>
    </source>
</evidence>
<dbReference type="Gene3D" id="1.10.10.10">
    <property type="entry name" value="Winged helix-like DNA-binding domain superfamily/Winged helix DNA-binding domain"/>
    <property type="match status" value="1"/>
</dbReference>
<name>A0ABZ3DXS3_9GAMM</name>
<dbReference type="RefSeq" id="WP_342630471.1">
    <property type="nucleotide sequence ID" value="NZ_CP152380.1"/>
</dbReference>
<dbReference type="Gene3D" id="3.40.50.150">
    <property type="entry name" value="Vaccinia Virus protein VP39"/>
    <property type="match status" value="1"/>
</dbReference>
<dbReference type="InterPro" id="IPR016461">
    <property type="entry name" value="COMT-like"/>
</dbReference>
<keyword evidence="6" id="KW-1185">Reference proteome</keyword>
<dbReference type="InterPro" id="IPR036390">
    <property type="entry name" value="WH_DNA-bd_sf"/>
</dbReference>
<dbReference type="PANTHER" id="PTHR43712">
    <property type="entry name" value="PUTATIVE (AFU_ORTHOLOGUE AFUA_4G14580)-RELATED"/>
    <property type="match status" value="1"/>
</dbReference>
<dbReference type="SUPFAM" id="SSF53335">
    <property type="entry name" value="S-adenosyl-L-methionine-dependent methyltransferases"/>
    <property type="match status" value="1"/>
</dbReference>
<evidence type="ECO:0000256" key="3">
    <source>
        <dbReference type="ARBA" id="ARBA00022691"/>
    </source>
</evidence>
<gene>
    <name evidence="5" type="ORF">AAGT77_09765</name>
</gene>
<keyword evidence="2" id="KW-0808">Transferase</keyword>
<dbReference type="Pfam" id="PF14903">
    <property type="entry name" value="WG_beta_rep"/>
    <property type="match status" value="2"/>
</dbReference>
<evidence type="ECO:0000256" key="2">
    <source>
        <dbReference type="ARBA" id="ARBA00022679"/>
    </source>
</evidence>
<dbReference type="InterPro" id="IPR029063">
    <property type="entry name" value="SAM-dependent_MTases_sf"/>
</dbReference>
<sequence length="549" mass="61088">MDNLKVSPCGTHHLRSDGREAYQRRFDQVLPFHAPGLAPVKLTHTAWHIRPDGTDAYKARFDETFGFYCGVAAVVSDGLWFHIDSEGNPLYKSRYAFVGNFQNDVCVVCDVEGSYYHIDLSGKPLYSSKWSYSGDFREGAAVVQGCDGLSSHIDFSGKLIHDQWFIDLDVFHKGYARARSSDGWHHISKAGTPLYPARYANVEPFYNGCSRVETGDGALRVINEKGETLRTLRRPTIDHFAELSADMVGYWRTMALKTASQSGLFDQLPANQQQLSKSTGMAPERLVRFLRALGELGVIQVERDKYVLTEKGQYLRSDHPKTLVSAPEEYGGDLLRRWERLTAILKGADVDQDIFDEVSHDEERVKAHHEMLASYALHDYASVVPLLHISAGDVVFDAAGGTGTLSSLIKKRFPGTDVYCGDKAEITHQNLHAGVHYLPFDLFEPWPIRADKLILARVLHDWTDEQVALILQHGKAALRPGGELLVLEMLLPKSGFGGGLCDLHLLAVTGGQERSEDHYSDLLDNAGFDVVETITGASLVSVLRCRPMP</sequence>
<dbReference type="Pfam" id="PF00891">
    <property type="entry name" value="Methyltransf_2"/>
    <property type="match status" value="1"/>
</dbReference>
<feature type="domain" description="O-methyltransferase C-terminal" evidence="4">
    <location>
        <begin position="354"/>
        <end position="528"/>
    </location>
</feature>
<accession>A0ABZ3DXS3</accession>
<dbReference type="InterPro" id="IPR032774">
    <property type="entry name" value="WG_beta_rep"/>
</dbReference>
<dbReference type="CDD" id="cd02440">
    <property type="entry name" value="AdoMet_MTases"/>
    <property type="match status" value="1"/>
</dbReference>
<organism evidence="5 6">
    <name type="scientific">Marinobacter alkaliphilus</name>
    <dbReference type="NCBI Taxonomy" id="254719"/>
    <lineage>
        <taxon>Bacteria</taxon>
        <taxon>Pseudomonadati</taxon>
        <taxon>Pseudomonadota</taxon>
        <taxon>Gammaproteobacteria</taxon>
        <taxon>Pseudomonadales</taxon>
        <taxon>Marinobacteraceae</taxon>
        <taxon>Marinobacter</taxon>
    </lineage>
</organism>
<dbReference type="InterPro" id="IPR036388">
    <property type="entry name" value="WH-like_DNA-bd_sf"/>
</dbReference>
<dbReference type="GO" id="GO:0032259">
    <property type="term" value="P:methylation"/>
    <property type="evidence" value="ECO:0007669"/>
    <property type="project" value="UniProtKB-KW"/>
</dbReference>
<proteinExistence type="predicted"/>
<keyword evidence="3" id="KW-0949">S-adenosyl-L-methionine</keyword>
<dbReference type="PROSITE" id="PS51683">
    <property type="entry name" value="SAM_OMT_II"/>
    <property type="match status" value="1"/>
</dbReference>
<protein>
    <submittedName>
        <fullName evidence="5">Methyltransferase</fullName>
    </submittedName>
</protein>
<dbReference type="InterPro" id="IPR001077">
    <property type="entry name" value="COMT_C"/>
</dbReference>
<dbReference type="EMBL" id="CP152380">
    <property type="protein sequence ID" value="XAF52222.1"/>
    <property type="molecule type" value="Genomic_DNA"/>
</dbReference>
<keyword evidence="1 5" id="KW-0489">Methyltransferase</keyword>
<evidence type="ECO:0000313" key="5">
    <source>
        <dbReference type="EMBL" id="XAF52222.1"/>
    </source>
</evidence>
<dbReference type="GO" id="GO:0008168">
    <property type="term" value="F:methyltransferase activity"/>
    <property type="evidence" value="ECO:0007669"/>
    <property type="project" value="UniProtKB-KW"/>
</dbReference>